<dbReference type="AlphaFoldDB" id="A0A0A9BAK6"/>
<name>A0A0A9BAK6_ARUDO</name>
<protein>
    <submittedName>
        <fullName evidence="1">Uncharacterized protein</fullName>
    </submittedName>
</protein>
<accession>A0A0A9BAK6</accession>
<organism evidence="1">
    <name type="scientific">Arundo donax</name>
    <name type="common">Giant reed</name>
    <name type="synonym">Donax arundinaceus</name>
    <dbReference type="NCBI Taxonomy" id="35708"/>
    <lineage>
        <taxon>Eukaryota</taxon>
        <taxon>Viridiplantae</taxon>
        <taxon>Streptophyta</taxon>
        <taxon>Embryophyta</taxon>
        <taxon>Tracheophyta</taxon>
        <taxon>Spermatophyta</taxon>
        <taxon>Magnoliopsida</taxon>
        <taxon>Liliopsida</taxon>
        <taxon>Poales</taxon>
        <taxon>Poaceae</taxon>
        <taxon>PACMAD clade</taxon>
        <taxon>Arundinoideae</taxon>
        <taxon>Arundineae</taxon>
        <taxon>Arundo</taxon>
    </lineage>
</organism>
<reference evidence="1" key="1">
    <citation type="submission" date="2014-09" db="EMBL/GenBank/DDBJ databases">
        <authorList>
            <person name="Magalhaes I.L.F."/>
            <person name="Oliveira U."/>
            <person name="Santos F.R."/>
            <person name="Vidigal T.H.D.A."/>
            <person name="Brescovit A.D."/>
            <person name="Santos A.J."/>
        </authorList>
    </citation>
    <scope>NUCLEOTIDE SEQUENCE</scope>
    <source>
        <tissue evidence="1">Shoot tissue taken approximately 20 cm above the soil surface</tissue>
    </source>
</reference>
<sequence>MRTPSVMTAPSATVNKDGSVMSTVSMTTDDPIRAPCILNQ</sequence>
<evidence type="ECO:0000313" key="1">
    <source>
        <dbReference type="EMBL" id="JAD60371.1"/>
    </source>
</evidence>
<proteinExistence type="predicted"/>
<dbReference type="EMBL" id="GBRH01237524">
    <property type="protein sequence ID" value="JAD60371.1"/>
    <property type="molecule type" value="Transcribed_RNA"/>
</dbReference>
<reference evidence="1" key="2">
    <citation type="journal article" date="2015" name="Data Brief">
        <title>Shoot transcriptome of the giant reed, Arundo donax.</title>
        <authorList>
            <person name="Barrero R.A."/>
            <person name="Guerrero F.D."/>
            <person name="Moolhuijzen P."/>
            <person name="Goolsby J.A."/>
            <person name="Tidwell J."/>
            <person name="Bellgard S.E."/>
            <person name="Bellgard M.I."/>
        </authorList>
    </citation>
    <scope>NUCLEOTIDE SEQUENCE</scope>
    <source>
        <tissue evidence="1">Shoot tissue taken approximately 20 cm above the soil surface</tissue>
    </source>
</reference>